<dbReference type="AlphaFoldDB" id="A0A6A8GD92"/>
<dbReference type="PANTHER" id="PTHR43437">
    <property type="entry name" value="HYDROXYACYL-THIOESTER DEHYDRATASE TYPE 2, MITOCHONDRIAL-RELATED"/>
    <property type="match status" value="1"/>
</dbReference>
<comment type="caution">
    <text evidence="2">The sequence shown here is derived from an EMBL/GenBank/DDBJ whole genome shotgun (WGS) entry which is preliminary data.</text>
</comment>
<feature type="domain" description="MaoC-like" evidence="1">
    <location>
        <begin position="24"/>
        <end position="128"/>
    </location>
</feature>
<organism evidence="2 3">
    <name type="scientific">Haloferax litoreum</name>
    <dbReference type="NCBI Taxonomy" id="2666140"/>
    <lineage>
        <taxon>Archaea</taxon>
        <taxon>Methanobacteriati</taxon>
        <taxon>Methanobacteriota</taxon>
        <taxon>Stenosarchaea group</taxon>
        <taxon>Halobacteria</taxon>
        <taxon>Halobacteriales</taxon>
        <taxon>Haloferacaceae</taxon>
        <taxon>Haloferax</taxon>
    </lineage>
</organism>
<reference evidence="2 3" key="1">
    <citation type="submission" date="2019-11" db="EMBL/GenBank/DDBJ databases">
        <title>Whole genome sequence of Haloferax sp. MBLA0076.</title>
        <authorList>
            <person name="Seo M.-J."/>
            <person name="Cho E.-S."/>
        </authorList>
    </citation>
    <scope>NUCLEOTIDE SEQUENCE [LARGE SCALE GENOMIC DNA]</scope>
    <source>
        <strain evidence="2 3">MBLA0076</strain>
    </source>
</reference>
<dbReference type="Pfam" id="PF01575">
    <property type="entry name" value="MaoC_dehydratas"/>
    <property type="match status" value="1"/>
</dbReference>
<name>A0A6A8GD92_9EURY</name>
<dbReference type="GO" id="GO:0006633">
    <property type="term" value="P:fatty acid biosynthetic process"/>
    <property type="evidence" value="ECO:0007669"/>
    <property type="project" value="TreeGrafter"/>
</dbReference>
<evidence type="ECO:0000259" key="1">
    <source>
        <dbReference type="Pfam" id="PF01575"/>
    </source>
</evidence>
<dbReference type="InterPro" id="IPR029069">
    <property type="entry name" value="HotDog_dom_sf"/>
</dbReference>
<evidence type="ECO:0000313" key="2">
    <source>
        <dbReference type="EMBL" id="MRX20799.1"/>
    </source>
</evidence>
<dbReference type="Proteomes" id="UP000439022">
    <property type="component" value="Unassembled WGS sequence"/>
</dbReference>
<dbReference type="RefSeq" id="WP_151161459.1">
    <property type="nucleotide sequence ID" value="NZ_WKJO01000001.1"/>
</dbReference>
<dbReference type="PANTHER" id="PTHR43437:SF3">
    <property type="entry name" value="HYDROXYACYL-THIOESTER DEHYDRATASE TYPE 2, MITOCHONDRIAL"/>
    <property type="match status" value="1"/>
</dbReference>
<dbReference type="CDD" id="cd03449">
    <property type="entry name" value="R_hydratase"/>
    <property type="match status" value="1"/>
</dbReference>
<evidence type="ECO:0000313" key="3">
    <source>
        <dbReference type="Proteomes" id="UP000439022"/>
    </source>
</evidence>
<sequence>MSDTTPNSTDEVWPRGTPRVGEYAERSRSVEPEYIELFSELSGDHNPLHYDEDVAKASKFGEIVVQGGVTSAILNAIVAEDLPGPGTVFLNVNWNFTAPVRPGDTITGWVEVTKVREDKPITELETEVTRDDGTVVLTGTAVCYTMPLQDRSSE</sequence>
<keyword evidence="3" id="KW-1185">Reference proteome</keyword>
<dbReference type="GO" id="GO:0019171">
    <property type="term" value="F:(3R)-hydroxyacyl-[acyl-carrier-protein] dehydratase activity"/>
    <property type="evidence" value="ECO:0007669"/>
    <property type="project" value="TreeGrafter"/>
</dbReference>
<proteinExistence type="predicted"/>
<dbReference type="SUPFAM" id="SSF54637">
    <property type="entry name" value="Thioesterase/thiol ester dehydrase-isomerase"/>
    <property type="match status" value="1"/>
</dbReference>
<dbReference type="InterPro" id="IPR050965">
    <property type="entry name" value="UPF0336/Enoyl-CoA_hydratase"/>
</dbReference>
<dbReference type="InterPro" id="IPR002539">
    <property type="entry name" value="MaoC-like_dom"/>
</dbReference>
<protein>
    <submittedName>
        <fullName evidence="2">Acyl dehydratase</fullName>
    </submittedName>
</protein>
<gene>
    <name evidence="2" type="ORF">GJR96_02320</name>
</gene>
<dbReference type="EMBL" id="WKJO01000001">
    <property type="protein sequence ID" value="MRX20799.1"/>
    <property type="molecule type" value="Genomic_DNA"/>
</dbReference>
<accession>A0A6A8GD92</accession>
<dbReference type="Gene3D" id="3.10.129.10">
    <property type="entry name" value="Hotdog Thioesterase"/>
    <property type="match status" value="1"/>
</dbReference>